<dbReference type="HOGENOM" id="CLU_3325538_0_0_4"/>
<feature type="compositionally biased region" description="Basic residues" evidence="1">
    <location>
        <begin position="1"/>
        <end position="18"/>
    </location>
</feature>
<sequence length="44" mass="4780">MHSRHALGVRGRTGRGRRGPGERRSAARRSAGPARAPLRFPCCP</sequence>
<feature type="region of interest" description="Disordered" evidence="1">
    <location>
        <begin position="1"/>
        <end position="44"/>
    </location>
</feature>
<proteinExistence type="predicted"/>
<accession>A0A0E1VXY4</accession>
<organism evidence="2">
    <name type="scientific">Burkholderia pseudomallei 1710a</name>
    <dbReference type="NCBI Taxonomy" id="320371"/>
    <lineage>
        <taxon>Bacteria</taxon>
        <taxon>Pseudomonadati</taxon>
        <taxon>Pseudomonadota</taxon>
        <taxon>Betaproteobacteria</taxon>
        <taxon>Burkholderiales</taxon>
        <taxon>Burkholderiaceae</taxon>
        <taxon>Burkholderia</taxon>
        <taxon>pseudomallei group</taxon>
    </lineage>
</organism>
<dbReference type="Proteomes" id="UP000001812">
    <property type="component" value="Chromosome II"/>
</dbReference>
<feature type="compositionally biased region" description="Low complexity" evidence="1">
    <location>
        <begin position="28"/>
        <end position="44"/>
    </location>
</feature>
<dbReference type="AlphaFoldDB" id="A0A0E1VXY4"/>
<gene>
    <name evidence="2" type="ORF">BURPS1710A_A2732</name>
</gene>
<reference evidence="2" key="1">
    <citation type="submission" date="2009-05" db="EMBL/GenBank/DDBJ databases">
        <authorList>
            <person name="Harkins D.M."/>
            <person name="DeShazer D."/>
            <person name="Woods D.E."/>
            <person name="Brinkac L.M."/>
            <person name="Brown K.A."/>
            <person name="Hung G.C."/>
            <person name="Tuanyok A."/>
            <person name="Zhang B."/>
            <person name="Nierman W.C."/>
        </authorList>
    </citation>
    <scope>NUCLEOTIDE SEQUENCE [LARGE SCALE GENOMIC DNA]</scope>
    <source>
        <strain evidence="2">1710a</strain>
    </source>
</reference>
<name>A0A0E1VXY4_BURPE</name>
<dbReference type="EMBL" id="CM000833">
    <property type="protein sequence ID" value="EET05778.1"/>
    <property type="molecule type" value="Genomic_DNA"/>
</dbReference>
<evidence type="ECO:0000313" key="2">
    <source>
        <dbReference type="EMBL" id="EET05778.1"/>
    </source>
</evidence>
<evidence type="ECO:0000256" key="1">
    <source>
        <dbReference type="SAM" id="MobiDB-lite"/>
    </source>
</evidence>
<protein>
    <submittedName>
        <fullName evidence="2">Uncharacterized protein</fullName>
    </submittedName>
</protein>